<protein>
    <submittedName>
        <fullName evidence="2">XRE family transcriptional regulator</fullName>
    </submittedName>
</protein>
<dbReference type="CDD" id="cd00093">
    <property type="entry name" value="HTH_XRE"/>
    <property type="match status" value="1"/>
</dbReference>
<gene>
    <name evidence="2" type="ORF">DXB12_02935</name>
</gene>
<dbReference type="Pfam" id="PF01381">
    <property type="entry name" value="HTH_3"/>
    <property type="match status" value="1"/>
</dbReference>
<name>A0A3E5GVN4_9FIRM</name>
<reference evidence="2 3" key="1">
    <citation type="submission" date="2018-08" db="EMBL/GenBank/DDBJ databases">
        <title>A genome reference for cultivated species of the human gut microbiota.</title>
        <authorList>
            <person name="Zou Y."/>
            <person name="Xue W."/>
            <person name="Luo G."/>
        </authorList>
    </citation>
    <scope>NUCLEOTIDE SEQUENCE [LARGE SCALE GENOMIC DNA]</scope>
    <source>
        <strain evidence="2 3">OM02-12</strain>
    </source>
</reference>
<evidence type="ECO:0000259" key="1">
    <source>
        <dbReference type="PROSITE" id="PS50943"/>
    </source>
</evidence>
<dbReference type="PROSITE" id="PS50943">
    <property type="entry name" value="HTH_CROC1"/>
    <property type="match status" value="1"/>
</dbReference>
<dbReference type="InterPro" id="IPR010982">
    <property type="entry name" value="Lambda_DNA-bd_dom_sf"/>
</dbReference>
<dbReference type="Proteomes" id="UP000261055">
    <property type="component" value="Unassembled WGS sequence"/>
</dbReference>
<evidence type="ECO:0000313" key="2">
    <source>
        <dbReference type="EMBL" id="RGO54070.1"/>
    </source>
</evidence>
<proteinExistence type="predicted"/>
<organism evidence="2 3">
    <name type="scientific">Dorea formicigenerans</name>
    <dbReference type="NCBI Taxonomy" id="39486"/>
    <lineage>
        <taxon>Bacteria</taxon>
        <taxon>Bacillati</taxon>
        <taxon>Bacillota</taxon>
        <taxon>Clostridia</taxon>
        <taxon>Lachnospirales</taxon>
        <taxon>Lachnospiraceae</taxon>
        <taxon>Dorea</taxon>
    </lineage>
</organism>
<dbReference type="GO" id="GO:0003677">
    <property type="term" value="F:DNA binding"/>
    <property type="evidence" value="ECO:0007669"/>
    <property type="project" value="InterPro"/>
</dbReference>
<dbReference type="SUPFAM" id="SSF47413">
    <property type="entry name" value="lambda repressor-like DNA-binding domains"/>
    <property type="match status" value="1"/>
</dbReference>
<evidence type="ECO:0000313" key="3">
    <source>
        <dbReference type="Proteomes" id="UP000261055"/>
    </source>
</evidence>
<dbReference type="RefSeq" id="WP_009259804.1">
    <property type="nucleotide sequence ID" value="NZ_QSVQ01000002.1"/>
</dbReference>
<keyword evidence="3" id="KW-1185">Reference proteome</keyword>
<dbReference type="EMBL" id="QSVQ01000002">
    <property type="protein sequence ID" value="RGO54070.1"/>
    <property type="molecule type" value="Genomic_DNA"/>
</dbReference>
<accession>A0A3E5GVN4</accession>
<dbReference type="SMART" id="SM00530">
    <property type="entry name" value="HTH_XRE"/>
    <property type="match status" value="1"/>
</dbReference>
<comment type="caution">
    <text evidence="2">The sequence shown here is derived from an EMBL/GenBank/DDBJ whole genome shotgun (WGS) entry which is preliminary data.</text>
</comment>
<dbReference type="InterPro" id="IPR001387">
    <property type="entry name" value="Cro/C1-type_HTH"/>
</dbReference>
<dbReference type="Gene3D" id="1.10.260.40">
    <property type="entry name" value="lambda repressor-like DNA-binding domains"/>
    <property type="match status" value="1"/>
</dbReference>
<sequence length="105" mass="12094">MFEDLFYQRLIKLRTEKGVSARDMSLSIGQSPGYINSLENRNGFPSMQVFFYICEYLGVTPAEFFDDGSDHPVEYKEVLDEIKLLSHENLKNVMAIVKALNHNQT</sequence>
<feature type="domain" description="HTH cro/C1-type" evidence="1">
    <location>
        <begin position="10"/>
        <end position="64"/>
    </location>
</feature>
<dbReference type="AlphaFoldDB" id="A0A3E5GVN4"/>